<dbReference type="InterPro" id="IPR013780">
    <property type="entry name" value="Glyco_hydro_b"/>
</dbReference>
<dbReference type="FunFam" id="3.20.20.80:FF:000055">
    <property type="entry name" value="Trehalose synthase"/>
    <property type="match status" value="1"/>
</dbReference>
<dbReference type="InterPro" id="IPR006047">
    <property type="entry name" value="GH13_cat_dom"/>
</dbReference>
<proteinExistence type="inferred from homology"/>
<evidence type="ECO:0000256" key="3">
    <source>
        <dbReference type="ARBA" id="ARBA00006219"/>
    </source>
</evidence>
<dbReference type="InterPro" id="IPR032091">
    <property type="entry name" value="Malt_amylase-like_C"/>
</dbReference>
<keyword evidence="12 17" id="KW-0413">Isomerase</keyword>
<dbReference type="InterPro" id="IPR011009">
    <property type="entry name" value="Kinase-like_dom_sf"/>
</dbReference>
<dbReference type="GO" id="GO:0046872">
    <property type="term" value="F:metal ion binding"/>
    <property type="evidence" value="ECO:0007669"/>
    <property type="project" value="UniProtKB-KW"/>
</dbReference>
<dbReference type="Gene3D" id="3.90.1200.10">
    <property type="match status" value="1"/>
</dbReference>
<evidence type="ECO:0000256" key="13">
    <source>
        <dbReference type="ARBA" id="ARBA00031251"/>
    </source>
</evidence>
<evidence type="ECO:0000313" key="17">
    <source>
        <dbReference type="EMBL" id="NIR76618.1"/>
    </source>
</evidence>
<dbReference type="SMART" id="SM00642">
    <property type="entry name" value="Aamy"/>
    <property type="match status" value="1"/>
</dbReference>
<dbReference type="NCBIfam" id="TIGR02457">
    <property type="entry name" value="TreS_Cterm"/>
    <property type="match status" value="1"/>
</dbReference>
<organism evidence="17 18">
    <name type="scientific">Candidatus Kutchimonas denitrificans</name>
    <dbReference type="NCBI Taxonomy" id="3056748"/>
    <lineage>
        <taxon>Bacteria</taxon>
        <taxon>Pseudomonadati</taxon>
        <taxon>Gemmatimonadota</taxon>
        <taxon>Gemmatimonadia</taxon>
        <taxon>Candidatus Palauibacterales</taxon>
        <taxon>Candidatus Palauibacteraceae</taxon>
        <taxon>Candidatus Kutchimonas</taxon>
    </lineage>
</organism>
<dbReference type="SUPFAM" id="SSF51011">
    <property type="entry name" value="Glycosyl hydrolase domain"/>
    <property type="match status" value="1"/>
</dbReference>
<keyword evidence="9" id="KW-0547">Nucleotide-binding</keyword>
<comment type="caution">
    <text evidence="17">The sequence shown here is derived from an EMBL/GenBank/DDBJ whole genome shotgun (WGS) entry which is preliminary data.</text>
</comment>
<evidence type="ECO:0000256" key="5">
    <source>
        <dbReference type="ARBA" id="ARBA00012619"/>
    </source>
</evidence>
<evidence type="ECO:0000256" key="10">
    <source>
        <dbReference type="ARBA" id="ARBA00022837"/>
    </source>
</evidence>
<evidence type="ECO:0000259" key="16">
    <source>
        <dbReference type="SMART" id="SM00642"/>
    </source>
</evidence>
<keyword evidence="11" id="KW-0067">ATP-binding</keyword>
<dbReference type="NCBIfam" id="TIGR02456">
    <property type="entry name" value="treS_nterm"/>
    <property type="match status" value="1"/>
</dbReference>
<dbReference type="Gene3D" id="3.20.20.80">
    <property type="entry name" value="Glycosidases"/>
    <property type="match status" value="1"/>
</dbReference>
<dbReference type="EC" id="5.4.99.16" evidence="5"/>
<keyword evidence="8" id="KW-0479">Metal-binding</keyword>
<dbReference type="PANTHER" id="PTHR10357">
    <property type="entry name" value="ALPHA-AMYLASE FAMILY MEMBER"/>
    <property type="match status" value="1"/>
</dbReference>
<dbReference type="InterPro" id="IPR012810">
    <property type="entry name" value="TreS/a-amylase_N"/>
</dbReference>
<dbReference type="EC" id="2.7.1.175" evidence="4"/>
<evidence type="ECO:0000256" key="15">
    <source>
        <dbReference type="ARBA" id="ARBA00049067"/>
    </source>
</evidence>
<dbReference type="CDD" id="cd11334">
    <property type="entry name" value="AmyAc_TreS"/>
    <property type="match status" value="1"/>
</dbReference>
<evidence type="ECO:0000256" key="4">
    <source>
        <dbReference type="ARBA" id="ARBA00011962"/>
    </source>
</evidence>
<dbReference type="Pfam" id="PF16657">
    <property type="entry name" value="Malt_amylase_C"/>
    <property type="match status" value="1"/>
</dbReference>
<evidence type="ECO:0000256" key="12">
    <source>
        <dbReference type="ARBA" id="ARBA00023235"/>
    </source>
</evidence>
<dbReference type="Proteomes" id="UP000702544">
    <property type="component" value="Unassembled WGS sequence"/>
</dbReference>
<dbReference type="AlphaFoldDB" id="A0AAE4ZBD4"/>
<dbReference type="SUPFAM" id="SSF51445">
    <property type="entry name" value="(Trans)glycosidases"/>
    <property type="match status" value="1"/>
</dbReference>
<evidence type="ECO:0000313" key="18">
    <source>
        <dbReference type="Proteomes" id="UP000702544"/>
    </source>
</evidence>
<evidence type="ECO:0000256" key="6">
    <source>
        <dbReference type="ARBA" id="ARBA00013882"/>
    </source>
</evidence>
<keyword evidence="7" id="KW-0808">Transferase</keyword>
<name>A0AAE4ZBD4_9BACT</name>
<reference evidence="17 18" key="1">
    <citation type="submission" date="2020-01" db="EMBL/GenBank/DDBJ databases">
        <title>Genomes assembled from Gulf of Kutch pelagic sediment metagenomes.</title>
        <authorList>
            <person name="Chandrashekar M."/>
            <person name="Mahajan M.S."/>
            <person name="Dave K.J."/>
            <person name="Vatsa P."/>
            <person name="Nathani N.M."/>
        </authorList>
    </citation>
    <scope>NUCLEOTIDE SEQUENCE [LARGE SCALE GENOMIC DNA]</scope>
    <source>
        <strain evidence="17">KS3-K002</strain>
    </source>
</reference>
<evidence type="ECO:0000256" key="7">
    <source>
        <dbReference type="ARBA" id="ARBA00022679"/>
    </source>
</evidence>
<dbReference type="InterPro" id="IPR040999">
    <property type="entry name" value="Mak_N_cap"/>
</dbReference>
<dbReference type="GO" id="GO:0005975">
    <property type="term" value="P:carbohydrate metabolic process"/>
    <property type="evidence" value="ECO:0007669"/>
    <property type="project" value="InterPro"/>
</dbReference>
<comment type="similarity">
    <text evidence="3">Belongs to the aminoglycoside phosphotransferase family.</text>
</comment>
<evidence type="ECO:0000256" key="9">
    <source>
        <dbReference type="ARBA" id="ARBA00022741"/>
    </source>
</evidence>
<comment type="catalytic activity">
    <reaction evidence="15">
        <text>D-maltose + ATP = alpha-maltose 1-phosphate + ADP + H(+)</text>
        <dbReference type="Rhea" id="RHEA:31915"/>
        <dbReference type="ChEBI" id="CHEBI:15378"/>
        <dbReference type="ChEBI" id="CHEBI:17306"/>
        <dbReference type="ChEBI" id="CHEBI:30616"/>
        <dbReference type="ChEBI" id="CHEBI:63576"/>
        <dbReference type="ChEBI" id="CHEBI:456216"/>
        <dbReference type="EC" id="2.7.1.175"/>
    </reaction>
</comment>
<evidence type="ECO:0000256" key="14">
    <source>
        <dbReference type="ARBA" id="ARBA00031378"/>
    </source>
</evidence>
<dbReference type="GO" id="GO:0016740">
    <property type="term" value="F:transferase activity"/>
    <property type="evidence" value="ECO:0007669"/>
    <property type="project" value="UniProtKB-KW"/>
</dbReference>
<comment type="similarity">
    <text evidence="2">Belongs to the glycosyl hydrolase 13 family. TreS subfamily.</text>
</comment>
<gene>
    <name evidence="17" type="primary">treS</name>
    <name evidence="17" type="ORF">GWO12_16175</name>
</gene>
<keyword evidence="10" id="KW-0106">Calcium</keyword>
<sequence length="1109" mass="127491">MSGDPRWYQDAIIYQTHVRAFHDSNADGYGDFAGLTEKLDYLQDLGVTAVWLLPFYPSPLRDDGYDIADYMSVHPAYGTLRDFRTFLREAHRRDLQVITELVVNHTSDQHPWFQTARRAKPGSRARDFYVWSDTPDRWSEARIIFKDFESSNWSWDPVAGAYYWHRFYSHQPDLNFDNPAVRRALYEALDFWLEMGVDGMRLDAVPYLYERDGTNCENLPETHAFLKELRRHVDANYAGRMLLAEANQWPEDAVAYFGDGDECHMAFHFPVMPRLFMAIHMEDRFPVVDILEQTPPIPEGCQWAIFLRNHDELTLEMVTDEERDYMYRVYAHDPQARINLGIRRRLAPLLGNNRRKIELMNSLLLSLPGTPVIYYGDEIGMGDNIYLGDRNGVRTPMQWSADRNAGFSRGNPQQLYLPVIIDPEYHYESINVEAQQNNPHSLLWWMKRVLAVRKRYRSFSRGSFEFLHPENRKILAFVRRWEDERLLVVVNLSRFVQAAELDLSEFTGQVPVELFGQTQFPAVTDRPYFVTLGPHAFYWFALQPAETLGEPVVISAEELPLLTAANDWTALIAGKETTRLERILPAYFRARRWFAGKARSLLSTRITETLPVRPTGDGPHMLLVQAAYREGDPDTYLLPLSFTAGQEGEELLQNHPGAVVARVQVENDDEVTEGVLHDAVVDPDFTRELLELVTRRRRRKADTGVLRSSRTRKFKSIRGPAEEELQPSLLGAEQSNTSVVYGERMILKLFRRLDRGTNPDLEIGRFLTERTSFANAPQVAGALSYEPNRGQPMTLAILHEFVPNEGDAWRYTLDELARYFERVLARPSADLELGEVDGSPLDNLQRETPQLAGDQIGGYLEFSRLLGQRTGELHIALASRPDESDFAPEPFNAMYRRSLYQASRVRAEQALDLLRTRMSQLPKEVRGEARSVLNMKSEIDRRLHAVVDGKVRGSRIRCHGDYHLGQVLFTGRDFVIMDFEGEPARTISERRLKRSPLRDVAGMLRSFHYAAVSAHLTGSVRPEDVSVLEPWGRLWYLWVATEFLRGYFDTVADGGFLPPNDQELAATLDLCLLDKALYELSYELNQRPEWVHIPLRGITSLLKEPARQA</sequence>
<dbReference type="EMBL" id="JAACAK010000137">
    <property type="protein sequence ID" value="NIR76618.1"/>
    <property type="molecule type" value="Genomic_DNA"/>
</dbReference>
<accession>A0AAE4ZBD4</accession>
<protein>
    <recommendedName>
        <fullName evidence="6">Maltokinase</fullName>
        <ecNumber evidence="4">2.7.1.175</ecNumber>
        <ecNumber evidence="5">5.4.99.16</ecNumber>
    </recommendedName>
    <alternativeName>
        <fullName evidence="14">Maltose alpha-D-glucosyltransferase</fullName>
    </alternativeName>
    <alternativeName>
        <fullName evidence="13">Maltose-1-phosphate synthase</fullName>
    </alternativeName>
</protein>
<dbReference type="GO" id="GO:0005524">
    <property type="term" value="F:ATP binding"/>
    <property type="evidence" value="ECO:0007669"/>
    <property type="project" value="UniProtKB-KW"/>
</dbReference>
<comment type="catalytic activity">
    <reaction evidence="1">
        <text>D-maltose = alpha,alpha-trehalose</text>
        <dbReference type="Rhea" id="RHEA:15145"/>
        <dbReference type="ChEBI" id="CHEBI:16551"/>
        <dbReference type="ChEBI" id="CHEBI:17306"/>
        <dbReference type="EC" id="5.4.99.16"/>
    </reaction>
</comment>
<dbReference type="SUPFAM" id="SSF56112">
    <property type="entry name" value="Protein kinase-like (PK-like)"/>
    <property type="match status" value="1"/>
</dbReference>
<evidence type="ECO:0000256" key="2">
    <source>
        <dbReference type="ARBA" id="ARBA00005496"/>
    </source>
</evidence>
<dbReference type="Gene3D" id="3.90.400.10">
    <property type="entry name" value="Oligo-1,6-glucosidase, Domain 2"/>
    <property type="match status" value="1"/>
</dbReference>
<dbReference type="PANTHER" id="PTHR10357:SF219">
    <property type="entry name" value="MALTOSE ALPHA-D-GLUCOSYLTRANSFERASE"/>
    <property type="match status" value="1"/>
</dbReference>
<dbReference type="InterPro" id="IPR012811">
    <property type="entry name" value="TreS_maltokin_C_dom"/>
</dbReference>
<evidence type="ECO:0000256" key="1">
    <source>
        <dbReference type="ARBA" id="ARBA00001595"/>
    </source>
</evidence>
<dbReference type="InterPro" id="IPR045857">
    <property type="entry name" value="O16G_dom_2"/>
</dbReference>
<dbReference type="Gene3D" id="2.60.40.1180">
    <property type="entry name" value="Golgi alpha-mannosidase II"/>
    <property type="match status" value="1"/>
</dbReference>
<dbReference type="GO" id="GO:0047471">
    <property type="term" value="F:maltose alpha-D-glucosyltransferase activity"/>
    <property type="evidence" value="ECO:0007669"/>
    <property type="project" value="UniProtKB-EC"/>
</dbReference>
<feature type="domain" description="Glycosyl hydrolase family 13 catalytic" evidence="16">
    <location>
        <begin position="15"/>
        <end position="409"/>
    </location>
</feature>
<evidence type="ECO:0000256" key="8">
    <source>
        <dbReference type="ARBA" id="ARBA00022723"/>
    </source>
</evidence>
<dbReference type="Pfam" id="PF00128">
    <property type="entry name" value="Alpha-amylase"/>
    <property type="match status" value="1"/>
</dbReference>
<dbReference type="InterPro" id="IPR017853">
    <property type="entry name" value="GH"/>
</dbReference>
<evidence type="ECO:0000256" key="11">
    <source>
        <dbReference type="ARBA" id="ARBA00022840"/>
    </source>
</evidence>
<dbReference type="Pfam" id="PF18085">
    <property type="entry name" value="Mak_N_cap"/>
    <property type="match status" value="1"/>
</dbReference>